<dbReference type="EMBL" id="CP070496">
    <property type="protein sequence ID" value="QSB06755.1"/>
    <property type="molecule type" value="Genomic_DNA"/>
</dbReference>
<dbReference type="InterPro" id="IPR057727">
    <property type="entry name" value="WCX_dom"/>
</dbReference>
<evidence type="ECO:0000313" key="3">
    <source>
        <dbReference type="EMBL" id="QSB06755.1"/>
    </source>
</evidence>
<dbReference type="PROSITE" id="PS52050">
    <property type="entry name" value="WYL"/>
    <property type="match status" value="1"/>
</dbReference>
<evidence type="ECO:0000259" key="2">
    <source>
        <dbReference type="Pfam" id="PF25583"/>
    </source>
</evidence>
<dbReference type="PANTHER" id="PTHR34580:SF3">
    <property type="entry name" value="PROTEIN PAFB"/>
    <property type="match status" value="1"/>
</dbReference>
<dbReference type="Proteomes" id="UP000662939">
    <property type="component" value="Chromosome"/>
</dbReference>
<dbReference type="AlphaFoldDB" id="A0A895XTV5"/>
<sequence length="328" mass="37074">MSNDRTERLINLVLCLLSQHQFHTVEKIAQTVPGYEHNVDDPKAHEAFQRKFERDKAELRRLGIPLESRTDASIDWEKGYRIPRGDFELPEIALTAEEAAVVATAAKMWREPQLQTGAQSALWKLRASGLDIDMTEPSAVRPQIMAEEAFAPIMDAIEARRVVKFDYLGRRDEEPQRRTVHPYSCASWRGHWYMVGFDVDRGAERCFRLSRVRGKVRHTGPAGGYEIPSEVDALAYLSDIDPPPTAPQRAKLLIRPRAAWGVRRRADLMGPRTKDGDEVHLPFHDVERTATWLASFGSDVVVCAPPELVKATMTVLHGIADSYPGEDR</sequence>
<proteinExistence type="predicted"/>
<dbReference type="KEGG" id="nav:JQS30_07670"/>
<gene>
    <name evidence="3" type="ORF">JQS30_07670</name>
</gene>
<dbReference type="PANTHER" id="PTHR34580">
    <property type="match status" value="1"/>
</dbReference>
<reference evidence="3" key="1">
    <citation type="submission" date="2021-02" db="EMBL/GenBank/DDBJ databases">
        <title>Natronoglycomyces albus gen. nov., sp. nov, a haloalkaliphilic actinobacterium from a soda solonchak soil.</title>
        <authorList>
            <person name="Sorokin D.Y."/>
            <person name="Khijniak T.V."/>
            <person name="Zakharycheva A.P."/>
            <person name="Boueva O.V."/>
            <person name="Ariskina E.V."/>
            <person name="Hahnke R.L."/>
            <person name="Bunk B."/>
            <person name="Sproer C."/>
            <person name="Schumann P."/>
            <person name="Evtushenko L.I."/>
            <person name="Kublanov I.V."/>
        </authorList>
    </citation>
    <scope>NUCLEOTIDE SEQUENCE</scope>
    <source>
        <strain evidence="3">DSM 106290</strain>
    </source>
</reference>
<feature type="domain" description="WYL" evidence="1">
    <location>
        <begin position="148"/>
        <end position="213"/>
    </location>
</feature>
<evidence type="ECO:0000313" key="4">
    <source>
        <dbReference type="Proteomes" id="UP000662939"/>
    </source>
</evidence>
<dbReference type="InterPro" id="IPR026881">
    <property type="entry name" value="WYL_dom"/>
</dbReference>
<dbReference type="InterPro" id="IPR051534">
    <property type="entry name" value="CBASS_pafABC_assoc_protein"/>
</dbReference>
<dbReference type="Pfam" id="PF13280">
    <property type="entry name" value="WYL"/>
    <property type="match status" value="1"/>
</dbReference>
<evidence type="ECO:0000259" key="1">
    <source>
        <dbReference type="Pfam" id="PF13280"/>
    </source>
</evidence>
<dbReference type="Pfam" id="PF25583">
    <property type="entry name" value="WCX"/>
    <property type="match status" value="1"/>
</dbReference>
<name>A0A895XTV5_9ACTN</name>
<dbReference type="RefSeq" id="WP_213172764.1">
    <property type="nucleotide sequence ID" value="NZ_CP070496.1"/>
</dbReference>
<keyword evidence="4" id="KW-1185">Reference proteome</keyword>
<protein>
    <submittedName>
        <fullName evidence="3">WYL domain-containing protein</fullName>
    </submittedName>
</protein>
<organism evidence="3 4">
    <name type="scientific">Natronoglycomyces albus</name>
    <dbReference type="NCBI Taxonomy" id="2811108"/>
    <lineage>
        <taxon>Bacteria</taxon>
        <taxon>Bacillati</taxon>
        <taxon>Actinomycetota</taxon>
        <taxon>Actinomycetes</taxon>
        <taxon>Glycomycetales</taxon>
        <taxon>Glycomycetaceae</taxon>
        <taxon>Natronoglycomyces</taxon>
    </lineage>
</organism>
<accession>A0A895XTV5</accession>
<feature type="domain" description="WCX" evidence="2">
    <location>
        <begin position="247"/>
        <end position="311"/>
    </location>
</feature>